<dbReference type="EMBL" id="QGKY02000246">
    <property type="protein sequence ID" value="KAF2585301.1"/>
    <property type="molecule type" value="Genomic_DNA"/>
</dbReference>
<dbReference type="GO" id="GO:0016104">
    <property type="term" value="P:triterpenoid biosynthetic process"/>
    <property type="evidence" value="ECO:0007669"/>
    <property type="project" value="InterPro"/>
</dbReference>
<keyword evidence="1" id="KW-1133">Transmembrane helix</keyword>
<keyword evidence="1" id="KW-0472">Membrane</keyword>
<dbReference type="Gene3D" id="1.50.10.20">
    <property type="match status" value="1"/>
</dbReference>
<accession>A0A8S9JTD3</accession>
<dbReference type="PANTHER" id="PTHR11764:SF70">
    <property type="entry name" value="TERPENE CYCLASE_MUTASE FAMILY MEMBER"/>
    <property type="match status" value="1"/>
</dbReference>
<comment type="caution">
    <text evidence="2">The sequence shown here is derived from an EMBL/GenBank/DDBJ whole genome shotgun (WGS) entry which is preliminary data.</text>
</comment>
<sequence length="173" mass="19734">MLDSVMKSGRIESGPSGLIFMSFSSFRLKYGYFFGKHGFDMVLVYNYLAICFGMIFIAFLIGWTDKVIIRSKDDYKIMRLNITFDLVWLCLAAHVYGGNGLFGGHLKFGLLLVLEVRKAVEALMSVVLCMLACWVEEPEGDYFKKHLARLHDFVWIGDDGLKFQVPCHQSHLS</sequence>
<evidence type="ECO:0000313" key="2">
    <source>
        <dbReference type="EMBL" id="KAF2585301.1"/>
    </source>
</evidence>
<name>A0A8S9JTD3_BRACR</name>
<feature type="transmembrane region" description="Helical" evidence="1">
    <location>
        <begin position="44"/>
        <end position="65"/>
    </location>
</feature>
<dbReference type="GO" id="GO:0005811">
    <property type="term" value="C:lipid droplet"/>
    <property type="evidence" value="ECO:0007669"/>
    <property type="project" value="InterPro"/>
</dbReference>
<proteinExistence type="predicted"/>
<dbReference type="InterPro" id="IPR018333">
    <property type="entry name" value="Squalene_cyclase"/>
</dbReference>
<organism evidence="2">
    <name type="scientific">Brassica cretica</name>
    <name type="common">Mustard</name>
    <dbReference type="NCBI Taxonomy" id="69181"/>
    <lineage>
        <taxon>Eukaryota</taxon>
        <taxon>Viridiplantae</taxon>
        <taxon>Streptophyta</taxon>
        <taxon>Embryophyta</taxon>
        <taxon>Tracheophyta</taxon>
        <taxon>Spermatophyta</taxon>
        <taxon>Magnoliopsida</taxon>
        <taxon>eudicotyledons</taxon>
        <taxon>Gunneridae</taxon>
        <taxon>Pentapetalae</taxon>
        <taxon>rosids</taxon>
        <taxon>malvids</taxon>
        <taxon>Brassicales</taxon>
        <taxon>Brassicaceae</taxon>
        <taxon>Brassiceae</taxon>
        <taxon>Brassica</taxon>
    </lineage>
</organism>
<protein>
    <submittedName>
        <fullName evidence="2">Uncharacterized protein</fullName>
    </submittedName>
</protein>
<dbReference type="GO" id="GO:0042300">
    <property type="term" value="F:beta-amyrin synthase activity"/>
    <property type="evidence" value="ECO:0007669"/>
    <property type="project" value="TreeGrafter"/>
</dbReference>
<dbReference type="SUPFAM" id="SSF48239">
    <property type="entry name" value="Terpenoid cyclases/Protein prenyltransferases"/>
    <property type="match status" value="1"/>
</dbReference>
<dbReference type="PANTHER" id="PTHR11764">
    <property type="entry name" value="TERPENE CYCLASE/MUTASE FAMILY MEMBER"/>
    <property type="match status" value="1"/>
</dbReference>
<evidence type="ECO:0000256" key="1">
    <source>
        <dbReference type="SAM" id="Phobius"/>
    </source>
</evidence>
<dbReference type="AlphaFoldDB" id="A0A8S9JTD3"/>
<dbReference type="InterPro" id="IPR008930">
    <property type="entry name" value="Terpenoid_cyclase/PrenylTrfase"/>
</dbReference>
<reference evidence="2" key="1">
    <citation type="submission" date="2019-12" db="EMBL/GenBank/DDBJ databases">
        <title>Genome sequencing and annotation of Brassica cretica.</title>
        <authorList>
            <person name="Studholme D.J."/>
            <person name="Sarris P.F."/>
        </authorList>
    </citation>
    <scope>NUCLEOTIDE SEQUENCE</scope>
    <source>
        <strain evidence="2">PFS-102/07</strain>
        <tissue evidence="2">Leaf</tissue>
    </source>
</reference>
<keyword evidence="1" id="KW-0812">Transmembrane</keyword>
<feature type="transmembrane region" description="Helical" evidence="1">
    <location>
        <begin position="77"/>
        <end position="96"/>
    </location>
</feature>
<gene>
    <name evidence="2" type="ORF">F2Q70_00036278</name>
</gene>